<feature type="compositionally biased region" description="Low complexity" evidence="1">
    <location>
        <begin position="155"/>
        <end position="174"/>
    </location>
</feature>
<dbReference type="RefSeq" id="XP_037217276.1">
    <property type="nucleotide sequence ID" value="XM_037365864.1"/>
</dbReference>
<feature type="compositionally biased region" description="Low complexity" evidence="1">
    <location>
        <begin position="224"/>
        <end position="236"/>
    </location>
</feature>
<reference evidence="2" key="1">
    <citation type="submission" date="2020-05" db="EMBL/GenBank/DDBJ databases">
        <title>Mycena genomes resolve the evolution of fungal bioluminescence.</title>
        <authorList>
            <person name="Tsai I.J."/>
        </authorList>
    </citation>
    <scope>NUCLEOTIDE SEQUENCE</scope>
    <source>
        <strain evidence="2">171206Taipei</strain>
    </source>
</reference>
<dbReference type="GeneID" id="59348380"/>
<dbReference type="AlphaFoldDB" id="A0A8H6SDF9"/>
<accession>A0A8H6SDF9</accession>
<gene>
    <name evidence="2" type="ORF">MIND_00923500</name>
</gene>
<feature type="compositionally biased region" description="Polar residues" evidence="1">
    <location>
        <begin position="100"/>
        <end position="110"/>
    </location>
</feature>
<feature type="compositionally biased region" description="Pro residues" evidence="1">
    <location>
        <begin position="136"/>
        <end position="154"/>
    </location>
</feature>
<protein>
    <submittedName>
        <fullName evidence="2">Uncharacterized protein</fullName>
    </submittedName>
</protein>
<proteinExistence type="predicted"/>
<feature type="region of interest" description="Disordered" evidence="1">
    <location>
        <begin position="100"/>
        <end position="236"/>
    </location>
</feature>
<sequence length="271" mass="27023">MRVQSNIIFTASFLPYVFSRPTFAFSRRDCTAQCAPMQQSIASAGNNLAALCTQTVVGQYESCINCQVAGGTTLQPEGQSIMDSLVQSCKAINKPINGATISGSDSAGTGAQTNQNTAPVQQPPPAAPTQQQTQPPQAPPPATTEPVAAPPPATTPALDSPAPSDAPVDTPVADTPGADSLSDYNLPSTTPIGGAPAAEPSPSIIPAVGSGGTGVSSPNANADGNTNSTGSSSGSIIGGASASTNGAVEQFVLSNAKAMAFVFFVSLGIMV</sequence>
<dbReference type="OrthoDB" id="2564568at2759"/>
<feature type="compositionally biased region" description="Low complexity" evidence="1">
    <location>
        <begin position="111"/>
        <end position="120"/>
    </location>
</feature>
<feature type="compositionally biased region" description="Low complexity" evidence="1">
    <location>
        <begin position="191"/>
        <end position="207"/>
    </location>
</feature>
<comment type="caution">
    <text evidence="2">The sequence shown here is derived from an EMBL/GenBank/DDBJ whole genome shotgun (WGS) entry which is preliminary data.</text>
</comment>
<dbReference type="Proteomes" id="UP000636479">
    <property type="component" value="Unassembled WGS sequence"/>
</dbReference>
<organism evidence="2 3">
    <name type="scientific">Mycena indigotica</name>
    <dbReference type="NCBI Taxonomy" id="2126181"/>
    <lineage>
        <taxon>Eukaryota</taxon>
        <taxon>Fungi</taxon>
        <taxon>Dikarya</taxon>
        <taxon>Basidiomycota</taxon>
        <taxon>Agaricomycotina</taxon>
        <taxon>Agaricomycetes</taxon>
        <taxon>Agaricomycetidae</taxon>
        <taxon>Agaricales</taxon>
        <taxon>Marasmiineae</taxon>
        <taxon>Mycenaceae</taxon>
        <taxon>Mycena</taxon>
    </lineage>
</organism>
<dbReference type="EMBL" id="JACAZF010000008">
    <property type="protein sequence ID" value="KAF7296917.1"/>
    <property type="molecule type" value="Genomic_DNA"/>
</dbReference>
<keyword evidence="3" id="KW-1185">Reference proteome</keyword>
<evidence type="ECO:0000313" key="3">
    <source>
        <dbReference type="Proteomes" id="UP000636479"/>
    </source>
</evidence>
<evidence type="ECO:0000313" key="2">
    <source>
        <dbReference type="EMBL" id="KAF7296917.1"/>
    </source>
</evidence>
<evidence type="ECO:0000256" key="1">
    <source>
        <dbReference type="SAM" id="MobiDB-lite"/>
    </source>
</evidence>
<name>A0A8H6SDF9_9AGAR</name>